<keyword evidence="3" id="KW-1185">Reference proteome</keyword>
<name>A0A9Y2MYA5_9PSEU</name>
<keyword evidence="1" id="KW-0732">Signal</keyword>
<dbReference type="Proteomes" id="UP001236014">
    <property type="component" value="Chromosome"/>
</dbReference>
<sequence>MVLRRVLVVAAAACVVGTTGVATAQADPQDGFTYTSEAGAHAFVGSAAWGADQLSGWEYDGAVKVDADGGWDWARLELSAPAGQQLHEGTYTGARFRGQTEPQLTTAGFAAFRGTQADGTQACDDVAGDATADFTVTDLARAADGTLTDLDTTFVLHCSGPAGPATTGEVHFHR</sequence>
<evidence type="ECO:0000313" key="2">
    <source>
        <dbReference type="EMBL" id="WIX79869.1"/>
    </source>
</evidence>
<reference evidence="2 3" key="1">
    <citation type="submission" date="2023-06" db="EMBL/GenBank/DDBJ databases">
        <authorList>
            <person name="Oyuntsetseg B."/>
            <person name="Kim S.B."/>
        </authorList>
    </citation>
    <scope>NUCLEOTIDE SEQUENCE [LARGE SCALE GENOMIC DNA]</scope>
    <source>
        <strain evidence="2 3">2-15</strain>
    </source>
</reference>
<dbReference type="EMBL" id="CP127294">
    <property type="protein sequence ID" value="WIX79869.1"/>
    <property type="molecule type" value="Genomic_DNA"/>
</dbReference>
<organism evidence="2 3">
    <name type="scientific">Amycolatopsis carbonis</name>
    <dbReference type="NCBI Taxonomy" id="715471"/>
    <lineage>
        <taxon>Bacteria</taxon>
        <taxon>Bacillati</taxon>
        <taxon>Actinomycetota</taxon>
        <taxon>Actinomycetes</taxon>
        <taxon>Pseudonocardiales</taxon>
        <taxon>Pseudonocardiaceae</taxon>
        <taxon>Amycolatopsis</taxon>
    </lineage>
</organism>
<dbReference type="KEGG" id="acab:QRX50_03445"/>
<feature type="signal peptide" evidence="1">
    <location>
        <begin position="1"/>
        <end position="24"/>
    </location>
</feature>
<protein>
    <submittedName>
        <fullName evidence="2">Uncharacterized protein</fullName>
    </submittedName>
</protein>
<dbReference type="RefSeq" id="WP_285970547.1">
    <property type="nucleotide sequence ID" value="NZ_CP127294.1"/>
</dbReference>
<dbReference type="AlphaFoldDB" id="A0A9Y2MYA5"/>
<gene>
    <name evidence="2" type="ORF">QRX50_03445</name>
</gene>
<accession>A0A9Y2MYA5</accession>
<feature type="chain" id="PRO_5040983251" evidence="1">
    <location>
        <begin position="25"/>
        <end position="174"/>
    </location>
</feature>
<evidence type="ECO:0000256" key="1">
    <source>
        <dbReference type="SAM" id="SignalP"/>
    </source>
</evidence>
<proteinExistence type="predicted"/>
<evidence type="ECO:0000313" key="3">
    <source>
        <dbReference type="Proteomes" id="UP001236014"/>
    </source>
</evidence>